<gene>
    <name evidence="2" type="ORF">PPL_09099</name>
</gene>
<feature type="compositionally biased region" description="Low complexity" evidence="1">
    <location>
        <begin position="232"/>
        <end position="242"/>
    </location>
</feature>
<name>D3BKL7_HETP5</name>
<feature type="region of interest" description="Disordered" evidence="1">
    <location>
        <begin position="232"/>
        <end position="263"/>
    </location>
</feature>
<evidence type="ECO:0000313" key="3">
    <source>
        <dbReference type="Proteomes" id="UP000001396"/>
    </source>
</evidence>
<organism evidence="2 3">
    <name type="scientific">Heterostelium pallidum (strain ATCC 26659 / Pp 5 / PN500)</name>
    <name type="common">Cellular slime mold</name>
    <name type="synonym">Polysphondylium pallidum</name>
    <dbReference type="NCBI Taxonomy" id="670386"/>
    <lineage>
        <taxon>Eukaryota</taxon>
        <taxon>Amoebozoa</taxon>
        <taxon>Evosea</taxon>
        <taxon>Eumycetozoa</taxon>
        <taxon>Dictyostelia</taxon>
        <taxon>Acytosteliales</taxon>
        <taxon>Acytosteliaceae</taxon>
        <taxon>Heterostelium</taxon>
    </lineage>
</organism>
<dbReference type="RefSeq" id="XP_020430572.1">
    <property type="nucleotide sequence ID" value="XM_020579897.1"/>
</dbReference>
<dbReference type="AlphaFoldDB" id="D3BKL7"/>
<feature type="compositionally biased region" description="Polar residues" evidence="1">
    <location>
        <begin position="250"/>
        <end position="263"/>
    </location>
</feature>
<accession>D3BKL7</accession>
<dbReference type="GeneID" id="31364575"/>
<sequence>MSGFSTSTEDILFEMDRQNKKISETRGRPLSLRDIKRLPIDISGNTLMDPVNIPSKFKLFQATTDAGNLFAFVQYNLADGVRISGRSIDSRVKLSYDLPNHSTHIKSFISSGENARGVREHQIGVMVPNLYSSYKTRMGSVVQFGVGTGLRMRGISSQQLRVSPFLHPKLTVFGPFGWWQISAPLNRNAGILQMKHHIFFSIRGTTMLSSLELSSSRLAQSINSYTQSIFNNNSSSSSSSNSIKEDSNSKLLSTSPKSTNSQIQSHDTVEYKIVHVASATELGVRRTSNKYASKWELLLGLKHNVAHSVFIQCLFTHTIGERTDFALSLGLDL</sequence>
<dbReference type="Proteomes" id="UP000001396">
    <property type="component" value="Unassembled WGS sequence"/>
</dbReference>
<keyword evidence="3" id="KW-1185">Reference proteome</keyword>
<reference evidence="2 3" key="1">
    <citation type="journal article" date="2011" name="Genome Res.">
        <title>Phylogeny-wide analysis of social amoeba genomes highlights ancient origins for complex intercellular communication.</title>
        <authorList>
            <person name="Heidel A.J."/>
            <person name="Lawal H.M."/>
            <person name="Felder M."/>
            <person name="Schilde C."/>
            <person name="Helps N.R."/>
            <person name="Tunggal B."/>
            <person name="Rivero F."/>
            <person name="John U."/>
            <person name="Schleicher M."/>
            <person name="Eichinger L."/>
            <person name="Platzer M."/>
            <person name="Noegel A.A."/>
            <person name="Schaap P."/>
            <person name="Gloeckner G."/>
        </authorList>
    </citation>
    <scope>NUCLEOTIDE SEQUENCE [LARGE SCALE GENOMIC DNA]</scope>
    <source>
        <strain evidence="3">ATCC 26659 / Pp 5 / PN500</strain>
    </source>
</reference>
<dbReference type="OMA" id="QCLFTHT"/>
<evidence type="ECO:0000256" key="1">
    <source>
        <dbReference type="SAM" id="MobiDB-lite"/>
    </source>
</evidence>
<protein>
    <submittedName>
        <fullName evidence="2">Uncharacterized protein</fullName>
    </submittedName>
</protein>
<dbReference type="InParanoid" id="D3BKL7"/>
<dbReference type="EMBL" id="ADBJ01000038">
    <property type="protein sequence ID" value="EFA78447.1"/>
    <property type="molecule type" value="Genomic_DNA"/>
</dbReference>
<evidence type="ECO:0000313" key="2">
    <source>
        <dbReference type="EMBL" id="EFA78447.1"/>
    </source>
</evidence>
<comment type="caution">
    <text evidence="2">The sequence shown here is derived from an EMBL/GenBank/DDBJ whole genome shotgun (WGS) entry which is preliminary data.</text>
</comment>
<dbReference type="FunCoup" id="D3BKL7">
    <property type="interactions" value="421"/>
</dbReference>
<proteinExistence type="predicted"/>